<accession>A0A6I4ILS5</accession>
<keyword evidence="3" id="KW-1185">Reference proteome</keyword>
<protein>
    <submittedName>
        <fullName evidence="2">Uncharacterized protein</fullName>
    </submittedName>
</protein>
<sequence length="55" mass="6283">MKKTLYIIKKGYQAVAFLSLKPNFMKNRNITLNEIGLFLSCVLMVAALIYIRSNS</sequence>
<proteinExistence type="predicted"/>
<dbReference type="Proteomes" id="UP000431264">
    <property type="component" value="Unassembled WGS sequence"/>
</dbReference>
<dbReference type="AlphaFoldDB" id="A0A6I4ILS5"/>
<gene>
    <name evidence="2" type="ORF">GOQ30_09910</name>
</gene>
<comment type="caution">
    <text evidence="2">The sequence shown here is derived from an EMBL/GenBank/DDBJ whole genome shotgun (WGS) entry which is preliminary data.</text>
</comment>
<dbReference type="RefSeq" id="WP_157504231.1">
    <property type="nucleotide sequence ID" value="NZ_VDCZ01000006.1"/>
</dbReference>
<organism evidence="2 3">
    <name type="scientific">Flavobacterium profundi</name>
    <dbReference type="NCBI Taxonomy" id="1774945"/>
    <lineage>
        <taxon>Bacteria</taxon>
        <taxon>Pseudomonadati</taxon>
        <taxon>Bacteroidota</taxon>
        <taxon>Flavobacteriia</taxon>
        <taxon>Flavobacteriales</taxon>
        <taxon>Flavobacteriaceae</taxon>
        <taxon>Flavobacterium</taxon>
    </lineage>
</organism>
<evidence type="ECO:0000256" key="1">
    <source>
        <dbReference type="SAM" id="Phobius"/>
    </source>
</evidence>
<reference evidence="3" key="1">
    <citation type="submission" date="2019-05" db="EMBL/GenBank/DDBJ databases">
        <title>Flavobacterium profundi sp. nov., isolated from a deep-sea seamount.</title>
        <authorList>
            <person name="Zhang D.-C."/>
        </authorList>
    </citation>
    <scope>NUCLEOTIDE SEQUENCE [LARGE SCALE GENOMIC DNA]</scope>
    <source>
        <strain evidence="3">TP390</strain>
    </source>
</reference>
<keyword evidence="1" id="KW-1133">Transmembrane helix</keyword>
<name>A0A6I4ILS5_9FLAO</name>
<evidence type="ECO:0000313" key="3">
    <source>
        <dbReference type="Proteomes" id="UP000431264"/>
    </source>
</evidence>
<keyword evidence="1" id="KW-0472">Membrane</keyword>
<evidence type="ECO:0000313" key="2">
    <source>
        <dbReference type="EMBL" id="MVO09471.1"/>
    </source>
</evidence>
<dbReference type="EMBL" id="WQLW01000006">
    <property type="protein sequence ID" value="MVO09471.1"/>
    <property type="molecule type" value="Genomic_DNA"/>
</dbReference>
<keyword evidence="1" id="KW-0812">Transmembrane</keyword>
<feature type="transmembrane region" description="Helical" evidence="1">
    <location>
        <begin position="30"/>
        <end position="51"/>
    </location>
</feature>